<sequence>MEDLSEYLRDPMSAAVIAAALTAGYIHVKAQLNNEGKLELNKYTKPAVLNAILVFFIVSNGLGQREAISNEPF</sequence>
<name>A0A6H1QWB3_9PHYC</name>
<dbReference type="Pfam" id="PF19149">
    <property type="entry name" value="DUF5831"/>
    <property type="match status" value="1"/>
</dbReference>
<reference evidence="1" key="1">
    <citation type="journal article" date="2020" name="Sci. Adv.">
        <title>Virus-host coexistence in phytoplankton through the genomic lens.</title>
        <authorList>
            <person name="Yau S."/>
            <person name="Krasovec M."/>
            <person name="Benites L.F."/>
            <person name="Rombauts S."/>
            <person name="Groussin M."/>
            <person name="Vancaester E."/>
            <person name="Aury J.M."/>
            <person name="Derelle E."/>
            <person name="Desdevises Y."/>
            <person name="Escande M.L."/>
            <person name="Grimsley N."/>
            <person name="Guy J."/>
            <person name="Moreau H."/>
            <person name="Sanchez-Brosseau S."/>
            <person name="van de Peer Y."/>
            <person name="Vandepoele K."/>
            <person name="Gourbiere S."/>
            <person name="Piganeau G."/>
        </authorList>
    </citation>
    <scope>NUCLEOTIDE SEQUENCE</scope>
    <source>
        <strain evidence="1">OmV2</strain>
    </source>
</reference>
<dbReference type="InterPro" id="IPR043871">
    <property type="entry name" value="DUF5831"/>
</dbReference>
<gene>
    <name evidence="1" type="ORF">orf00145</name>
</gene>
<accession>A0A6H1QWB3</accession>
<proteinExistence type="predicted"/>
<evidence type="ECO:0000313" key="1">
    <source>
        <dbReference type="EMBL" id="QIZ31152.1"/>
    </source>
</evidence>
<organism evidence="1">
    <name type="scientific">Ostreococcus mediterraneus virus 2</name>
    <dbReference type="NCBI Taxonomy" id="2726183"/>
    <lineage>
        <taxon>Viruses</taxon>
        <taxon>Varidnaviria</taxon>
        <taxon>Bamfordvirae</taxon>
        <taxon>Nucleocytoviricota</taxon>
        <taxon>Megaviricetes</taxon>
        <taxon>Algavirales</taxon>
        <taxon>Phycodnaviridae</taxon>
        <taxon>Prasinovirus</taxon>
    </lineage>
</organism>
<protein>
    <submittedName>
        <fullName evidence="1">Uncharacterized protein</fullName>
    </submittedName>
</protein>
<dbReference type="EMBL" id="MN688676">
    <property type="protein sequence ID" value="QIZ31152.1"/>
    <property type="molecule type" value="Genomic_DNA"/>
</dbReference>